<feature type="chain" id="PRO_5045538712" description="Lipoprotein" evidence="2">
    <location>
        <begin position="28"/>
        <end position="158"/>
    </location>
</feature>
<dbReference type="EMBL" id="JBDLBQ010000007">
    <property type="protein sequence ID" value="MFN2102957.1"/>
    <property type="molecule type" value="Genomic_DNA"/>
</dbReference>
<proteinExistence type="predicted"/>
<keyword evidence="2" id="KW-0732">Signal</keyword>
<evidence type="ECO:0000313" key="3">
    <source>
        <dbReference type="EMBL" id="MFN2102957.1"/>
    </source>
</evidence>
<feature type="region of interest" description="Disordered" evidence="1">
    <location>
        <begin position="130"/>
        <end position="158"/>
    </location>
</feature>
<gene>
    <name evidence="3" type="ORF">ABDJ34_08580</name>
</gene>
<keyword evidence="4" id="KW-1185">Reference proteome</keyword>
<evidence type="ECO:0000313" key="4">
    <source>
        <dbReference type="Proteomes" id="UP001634413"/>
    </source>
</evidence>
<dbReference type="RefSeq" id="WP_412702092.1">
    <property type="nucleotide sequence ID" value="NZ_JBDLBQ010000007.1"/>
</dbReference>
<organism evidence="3 4">
    <name type="scientific">Finegoldia dalianensis</name>
    <dbReference type="NCBI Taxonomy" id="3145239"/>
    <lineage>
        <taxon>Bacteria</taxon>
        <taxon>Bacillati</taxon>
        <taxon>Bacillota</taxon>
        <taxon>Tissierellia</taxon>
        <taxon>Tissierellales</taxon>
        <taxon>Peptoniphilaceae</taxon>
        <taxon>Finegoldia</taxon>
    </lineage>
</organism>
<comment type="caution">
    <text evidence="3">The sequence shown here is derived from an EMBL/GenBank/DDBJ whole genome shotgun (WGS) entry which is preliminary data.</text>
</comment>
<name>A0ABW9KFL0_9FIRM</name>
<feature type="compositionally biased region" description="Polar residues" evidence="1">
    <location>
        <begin position="131"/>
        <end position="158"/>
    </location>
</feature>
<reference evidence="3 4" key="1">
    <citation type="journal article" date="2024" name="Anaerobe">
        <title>The identification of Finegoldia dalianensis sp. nov., isolated from the pus of a patient with skin abscess and genomic analysis of the strains belonging to Finegoldia genus.</title>
        <authorList>
            <person name="Li Y."/>
            <person name="Wang Y."/>
            <person name="Xiao D."/>
            <person name="Wang J."/>
            <person name="Jin D."/>
        </authorList>
    </citation>
    <scope>NUCLEOTIDE SEQUENCE [LARGE SCALE GENOMIC DNA]</scope>
    <source>
        <strain evidence="3 4">LY240594</strain>
    </source>
</reference>
<evidence type="ECO:0000256" key="1">
    <source>
        <dbReference type="SAM" id="MobiDB-lite"/>
    </source>
</evidence>
<dbReference type="Proteomes" id="UP001634413">
    <property type="component" value="Unassembled WGS sequence"/>
</dbReference>
<protein>
    <recommendedName>
        <fullName evidence="5">Lipoprotein</fullName>
    </recommendedName>
</protein>
<sequence>MSNRNKCFIKVAMCVSLLLFLVSGCKNQSKDLANKDVQTQQDMSSNAGFIDTNEKDDIQNNIISGEKKAKDGDSKISNTIEGDKTEKEISKEKKSIFSNFIGKKKEVTNKNSIDNRKKSTERFWENIDGYTATNDNQNNDSKSRNVTIPDTIEIPNTK</sequence>
<dbReference type="PROSITE" id="PS51257">
    <property type="entry name" value="PROKAR_LIPOPROTEIN"/>
    <property type="match status" value="1"/>
</dbReference>
<feature type="signal peptide" evidence="2">
    <location>
        <begin position="1"/>
        <end position="27"/>
    </location>
</feature>
<accession>A0ABW9KFL0</accession>
<evidence type="ECO:0008006" key="5">
    <source>
        <dbReference type="Google" id="ProtNLM"/>
    </source>
</evidence>
<evidence type="ECO:0000256" key="2">
    <source>
        <dbReference type="SAM" id="SignalP"/>
    </source>
</evidence>